<evidence type="ECO:0000313" key="3">
    <source>
        <dbReference type="EMBL" id="UUP13472.1"/>
    </source>
</evidence>
<keyword evidence="4" id="KW-1185">Reference proteome</keyword>
<feature type="domain" description="Putative T7SS secretion signal" evidence="2">
    <location>
        <begin position="19"/>
        <end position="159"/>
    </location>
</feature>
<evidence type="ECO:0000256" key="1">
    <source>
        <dbReference type="SAM" id="MobiDB-lite"/>
    </source>
</evidence>
<sequence>MASTSAADYPALGFDPAPGDAEAVEDAVSTLRSVKRALEDVAALLDGAPIDEWHGAVATAFDDLFRLELRPVVETAGTALEDSRRALDGWATDLRHYQRRARDLEVEAARAQQQAAAAASELDDVPVPDDASDPPSAERRGISQRITRADEGLAQHRRDAQALLTEYTDAGAAIGRLLEGAQEAAPVDLRRLTGLSGVAAIVVGSMTGPEGDQYLRDHPEAGALLLELRLRSEGLLDGAIESDAYRTWLENAARRGVSAETILDIARTHDIGPDDFAVLDGLEEVKDRDGKSFFVLPDDISDDDARKAVLMTYILNAGTDYGSASTDNDFDETPYSADEVQRIIDRQERNDWSYKDDVEFVHDNGGRLVTTPNGMLMGLGGNWLQSVYSQKGGTTWGDIFMLNIDDVDDPAAVLRETVEGGRTRYQDDDGSISEGSLDLDRLLHHEEMHSQQWAEKGHSGFLRSYIWEQIRGKNDTEEDAGLKDGGYR</sequence>
<dbReference type="EMBL" id="CP102173">
    <property type="protein sequence ID" value="UUP13472.1"/>
    <property type="molecule type" value="Genomic_DNA"/>
</dbReference>
<gene>
    <name evidence="3" type="ORF">NQV15_16725</name>
</gene>
<dbReference type="InterPro" id="IPR049082">
    <property type="entry name" value="T7SS_signal"/>
</dbReference>
<reference evidence="3 4" key="1">
    <citation type="submission" date="2022-08" db="EMBL/GenBank/DDBJ databases">
        <title>novel species in genus Aeromicrobium.</title>
        <authorList>
            <person name="Ye L."/>
        </authorList>
    </citation>
    <scope>NUCLEOTIDE SEQUENCE [LARGE SCALE GENOMIC DNA]</scope>
    <source>
        <strain evidence="4">zg-Y1379</strain>
    </source>
</reference>
<feature type="region of interest" description="Disordered" evidence="1">
    <location>
        <begin position="115"/>
        <end position="151"/>
    </location>
</feature>
<dbReference type="Pfam" id="PF21725">
    <property type="entry name" value="T7SS_signal"/>
    <property type="match status" value="1"/>
</dbReference>
<accession>A0ABY5M7N1</accession>
<organism evidence="3 4">
    <name type="scientific">Aeromicrobium wangtongii</name>
    <dbReference type="NCBI Taxonomy" id="2969247"/>
    <lineage>
        <taxon>Bacteria</taxon>
        <taxon>Bacillati</taxon>
        <taxon>Actinomycetota</taxon>
        <taxon>Actinomycetes</taxon>
        <taxon>Propionibacteriales</taxon>
        <taxon>Nocardioidaceae</taxon>
        <taxon>Aeromicrobium</taxon>
    </lineage>
</organism>
<dbReference type="RefSeq" id="WP_232403541.1">
    <property type="nucleotide sequence ID" value="NZ_CP102173.1"/>
</dbReference>
<protein>
    <recommendedName>
        <fullName evidence="2">Putative T7SS secretion signal domain-containing protein</fullName>
    </recommendedName>
</protein>
<feature type="compositionally biased region" description="Basic and acidic residues" evidence="1">
    <location>
        <begin position="136"/>
        <end position="151"/>
    </location>
</feature>
<evidence type="ECO:0000259" key="2">
    <source>
        <dbReference type="Pfam" id="PF21725"/>
    </source>
</evidence>
<feature type="compositionally biased region" description="Acidic residues" evidence="1">
    <location>
        <begin position="121"/>
        <end position="132"/>
    </location>
</feature>
<name>A0ABY5M7N1_9ACTN</name>
<dbReference type="Proteomes" id="UP001316184">
    <property type="component" value="Chromosome"/>
</dbReference>
<proteinExistence type="predicted"/>
<evidence type="ECO:0000313" key="4">
    <source>
        <dbReference type="Proteomes" id="UP001316184"/>
    </source>
</evidence>